<protein>
    <submittedName>
        <fullName evidence="2">Uncharacterized protein</fullName>
    </submittedName>
</protein>
<evidence type="ECO:0000256" key="1">
    <source>
        <dbReference type="SAM" id="SignalP"/>
    </source>
</evidence>
<proteinExistence type="predicted"/>
<accession>A0A8H4Q105</accession>
<name>A0A8H4Q105_9HYPO</name>
<feature type="signal peptide" evidence="1">
    <location>
        <begin position="1"/>
        <end position="19"/>
    </location>
</feature>
<sequence length="193" mass="22112">MKVLPSLLHVAAVVSLASATPTEVKPCLPRQQSENSIYMQFMFQKYKKNCTEGQSEDCNYVKVTRYWDQFWNPLEEELNDGGWGTGYWQIDALTDGRESTMYTERPSGWDPKEMVPKGDWGRVLTLFPFKTYDLRDKSSWKNGLISVRNVFHLKQPDSKAVKYAFPPWGGPGPTCSGVGIVTAWKLLRRVHLE</sequence>
<gene>
    <name evidence="2" type="ORF">GQ602_007229</name>
</gene>
<dbReference type="Proteomes" id="UP000562929">
    <property type="component" value="Unassembled WGS sequence"/>
</dbReference>
<dbReference type="OrthoDB" id="10439545at2759"/>
<evidence type="ECO:0000313" key="2">
    <source>
        <dbReference type="EMBL" id="KAF4581092.1"/>
    </source>
</evidence>
<organism evidence="2 3">
    <name type="scientific">Ophiocordyceps camponoti-floridani</name>
    <dbReference type="NCBI Taxonomy" id="2030778"/>
    <lineage>
        <taxon>Eukaryota</taxon>
        <taxon>Fungi</taxon>
        <taxon>Dikarya</taxon>
        <taxon>Ascomycota</taxon>
        <taxon>Pezizomycotina</taxon>
        <taxon>Sordariomycetes</taxon>
        <taxon>Hypocreomycetidae</taxon>
        <taxon>Hypocreales</taxon>
        <taxon>Ophiocordycipitaceae</taxon>
        <taxon>Ophiocordyceps</taxon>
    </lineage>
</organism>
<evidence type="ECO:0000313" key="3">
    <source>
        <dbReference type="Proteomes" id="UP000562929"/>
    </source>
</evidence>
<keyword evidence="1" id="KW-0732">Signal</keyword>
<dbReference type="EMBL" id="JAACLJ010000009">
    <property type="protein sequence ID" value="KAF4581092.1"/>
    <property type="molecule type" value="Genomic_DNA"/>
</dbReference>
<dbReference type="AlphaFoldDB" id="A0A8H4Q105"/>
<comment type="caution">
    <text evidence="2">The sequence shown here is derived from an EMBL/GenBank/DDBJ whole genome shotgun (WGS) entry which is preliminary data.</text>
</comment>
<keyword evidence="3" id="KW-1185">Reference proteome</keyword>
<reference evidence="2 3" key="1">
    <citation type="journal article" date="2020" name="G3 (Bethesda)">
        <title>Genetic Underpinnings of Host Manipulation by Ophiocordyceps as Revealed by Comparative Transcriptomics.</title>
        <authorList>
            <person name="Will I."/>
            <person name="Das B."/>
            <person name="Trinh T."/>
            <person name="Brachmann A."/>
            <person name="Ohm R.A."/>
            <person name="de Bekker C."/>
        </authorList>
    </citation>
    <scope>NUCLEOTIDE SEQUENCE [LARGE SCALE GENOMIC DNA]</scope>
    <source>
        <strain evidence="2 3">EC05</strain>
    </source>
</reference>
<feature type="chain" id="PRO_5034937789" evidence="1">
    <location>
        <begin position="20"/>
        <end position="193"/>
    </location>
</feature>